<keyword evidence="2" id="KW-1185">Reference proteome</keyword>
<keyword evidence="1" id="KW-0808">Transferase</keyword>
<proteinExistence type="predicted"/>
<dbReference type="SUPFAM" id="SSF109604">
    <property type="entry name" value="HD-domain/PDEase-like"/>
    <property type="match status" value="1"/>
</dbReference>
<keyword evidence="1" id="KW-0418">Kinase</keyword>
<dbReference type="Gene3D" id="1.10.3210.10">
    <property type="entry name" value="Hypothetical protein af1432"/>
    <property type="match status" value="1"/>
</dbReference>
<evidence type="ECO:0000313" key="2">
    <source>
        <dbReference type="Proteomes" id="UP000241158"/>
    </source>
</evidence>
<protein>
    <submittedName>
        <fullName evidence="1">GTP pyrophosphokinase</fullName>
    </submittedName>
</protein>
<organism evidence="1 2">
    <name type="scientific">Phyllobacterium endophyticum</name>
    <dbReference type="NCBI Taxonomy" id="1149773"/>
    <lineage>
        <taxon>Bacteria</taxon>
        <taxon>Pseudomonadati</taxon>
        <taxon>Pseudomonadota</taxon>
        <taxon>Alphaproteobacteria</taxon>
        <taxon>Hyphomicrobiales</taxon>
        <taxon>Phyllobacteriaceae</taxon>
        <taxon>Phyllobacterium</taxon>
    </lineage>
</organism>
<dbReference type="GO" id="GO:0016301">
    <property type="term" value="F:kinase activity"/>
    <property type="evidence" value="ECO:0007669"/>
    <property type="project" value="UniProtKB-KW"/>
</dbReference>
<sequence>MSILERAISIAARAHAGYLADNGEPYILHPLRVMLSLQEEDERVVAVLHDVIEKTGWSQDDLRTENFPDHIISAINSVSRRQGEDYFDFVQRTRENELGRRVKIADLKDNIANARTSAEDPKSADKLARYEEALHRLKQ</sequence>
<gene>
    <name evidence="1" type="ORF">CU100_22715</name>
</gene>
<dbReference type="RefSeq" id="WP_106718901.1">
    <property type="nucleotide sequence ID" value="NZ_JACHXT010000005.1"/>
</dbReference>
<evidence type="ECO:0000313" key="1">
    <source>
        <dbReference type="EMBL" id="PSH55460.1"/>
    </source>
</evidence>
<dbReference type="Proteomes" id="UP000241158">
    <property type="component" value="Unassembled WGS sequence"/>
</dbReference>
<dbReference type="AlphaFoldDB" id="A0A2P7AMM7"/>
<dbReference type="OrthoDB" id="9802385at2"/>
<dbReference type="Pfam" id="PF13328">
    <property type="entry name" value="HD_4"/>
    <property type="match status" value="1"/>
</dbReference>
<accession>A0A2P7AMM7</accession>
<reference evidence="2" key="1">
    <citation type="submission" date="2017-11" db="EMBL/GenBank/DDBJ databases">
        <authorList>
            <person name="Kuznetsova I."/>
            <person name="Sazanova A."/>
            <person name="Chirak E."/>
            <person name="Safronova V."/>
            <person name="Willems A."/>
        </authorList>
    </citation>
    <scope>NUCLEOTIDE SEQUENCE [LARGE SCALE GENOMIC DNA]</scope>
    <source>
        <strain evidence="2">PEPV15</strain>
    </source>
</reference>
<dbReference type="EMBL" id="PGGN01000005">
    <property type="protein sequence ID" value="PSH55460.1"/>
    <property type="molecule type" value="Genomic_DNA"/>
</dbReference>
<name>A0A2P7AMM7_9HYPH</name>
<comment type="caution">
    <text evidence="1">The sequence shown here is derived from an EMBL/GenBank/DDBJ whole genome shotgun (WGS) entry which is preliminary data.</text>
</comment>